<accession>A0A0F4PNR8</accession>
<dbReference type="PRINTS" id="PR00069">
    <property type="entry name" value="ALDKETRDTASE"/>
</dbReference>
<dbReference type="InterPro" id="IPR023210">
    <property type="entry name" value="NADP_OxRdtase_dom"/>
</dbReference>
<sequence>MHYTKLGHSGLNVSRVCLGSMTWGRQNTQQDADEQLNYALAQGVNFIDTAEMYAVPPTPETYGKTEAIIGDWLSRHSDKRKDVVIATKVAGNGLAWVRDGGDITKESVISAVDGSLQRLQSDHIDLYQIHWPNRTSPHFGKQWPGMVDLQQIDKSAQRAQMHAILEGLDACVRAGKIRHCGLSNETPWGLNQYLDLAKQYSLPAMVSMQNEFSLVHAKDWPYLLEQCHHEDIAYLPWSPLAGGMLSGKYLGGARPQGSRWTIAQRNGLFRDTHLAQEAVAKYQAIAKEHNMTAAQLALAWCNQVQGVTSTIIGATTVAQLEENIAAFDIQLEDEALAQIDSVLKAYPAPF</sequence>
<dbReference type="InterPro" id="IPR020471">
    <property type="entry name" value="AKR"/>
</dbReference>
<comment type="caution">
    <text evidence="3">The sequence shown here is derived from an EMBL/GenBank/DDBJ whole genome shotgun (WGS) entry which is preliminary data.</text>
</comment>
<gene>
    <name evidence="3" type="ORF">TW72_12520</name>
</gene>
<keyword evidence="4" id="KW-1185">Reference proteome</keyword>
<dbReference type="EMBL" id="JXXZ01000010">
    <property type="protein sequence ID" value="KJY98549.1"/>
    <property type="molecule type" value="Genomic_DNA"/>
</dbReference>
<reference evidence="3 4" key="1">
    <citation type="journal article" date="2015" name="BMC Genomics">
        <title>Genome mining reveals unlocked bioactive potential of marine Gram-negative bacteria.</title>
        <authorList>
            <person name="Machado H."/>
            <person name="Sonnenschein E.C."/>
            <person name="Melchiorsen J."/>
            <person name="Gram L."/>
        </authorList>
    </citation>
    <scope>NUCLEOTIDE SEQUENCE [LARGE SCALE GENOMIC DNA]</scope>
    <source>
        <strain evidence="3 4">S3137</strain>
    </source>
</reference>
<dbReference type="Pfam" id="PF00248">
    <property type="entry name" value="Aldo_ket_red"/>
    <property type="match status" value="1"/>
</dbReference>
<dbReference type="CDD" id="cd19094">
    <property type="entry name" value="AKR_Tas-like"/>
    <property type="match status" value="1"/>
</dbReference>
<keyword evidence="1" id="KW-0560">Oxidoreductase</keyword>
<dbReference type="GeneID" id="58229316"/>
<evidence type="ECO:0000313" key="3">
    <source>
        <dbReference type="EMBL" id="KJY98549.1"/>
    </source>
</evidence>
<dbReference type="SUPFAM" id="SSF51430">
    <property type="entry name" value="NAD(P)-linked oxidoreductase"/>
    <property type="match status" value="1"/>
</dbReference>
<name>A0A0F4PNR8_9GAMM</name>
<dbReference type="InterPro" id="IPR036812">
    <property type="entry name" value="NAD(P)_OxRdtase_dom_sf"/>
</dbReference>
<dbReference type="Gene3D" id="3.20.20.100">
    <property type="entry name" value="NADP-dependent oxidoreductase domain"/>
    <property type="match status" value="1"/>
</dbReference>
<dbReference type="InterPro" id="IPR050523">
    <property type="entry name" value="AKR_Detox_Biosynth"/>
</dbReference>
<dbReference type="RefSeq" id="WP_045979671.1">
    <property type="nucleotide sequence ID" value="NZ_JXXY01000010.1"/>
</dbReference>
<dbReference type="OrthoDB" id="9772407at2"/>
<dbReference type="PANTHER" id="PTHR43364">
    <property type="entry name" value="NADH-SPECIFIC METHYLGLYOXAL REDUCTASE-RELATED"/>
    <property type="match status" value="1"/>
</dbReference>
<evidence type="ECO:0000256" key="1">
    <source>
        <dbReference type="ARBA" id="ARBA00023002"/>
    </source>
</evidence>
<organism evidence="3 4">
    <name type="scientific">Pseudoalteromonas ruthenica</name>
    <dbReference type="NCBI Taxonomy" id="151081"/>
    <lineage>
        <taxon>Bacteria</taxon>
        <taxon>Pseudomonadati</taxon>
        <taxon>Pseudomonadota</taxon>
        <taxon>Gammaproteobacteria</taxon>
        <taxon>Alteromonadales</taxon>
        <taxon>Pseudoalteromonadaceae</taxon>
        <taxon>Pseudoalteromonas</taxon>
    </lineage>
</organism>
<protein>
    <submittedName>
        <fullName evidence="3">Aldo/keto reductase</fullName>
    </submittedName>
</protein>
<dbReference type="PATRIC" id="fig|151081.8.peg.2336"/>
<dbReference type="AlphaFoldDB" id="A0A0F4PNR8"/>
<dbReference type="PANTHER" id="PTHR43364:SF4">
    <property type="entry name" value="NAD(P)-LINKED OXIDOREDUCTASE SUPERFAMILY PROTEIN"/>
    <property type="match status" value="1"/>
</dbReference>
<dbReference type="Proteomes" id="UP000033664">
    <property type="component" value="Unassembled WGS sequence"/>
</dbReference>
<feature type="domain" description="NADP-dependent oxidoreductase" evidence="2">
    <location>
        <begin position="16"/>
        <end position="343"/>
    </location>
</feature>
<dbReference type="GO" id="GO:0016491">
    <property type="term" value="F:oxidoreductase activity"/>
    <property type="evidence" value="ECO:0007669"/>
    <property type="project" value="UniProtKB-KW"/>
</dbReference>
<evidence type="ECO:0000259" key="2">
    <source>
        <dbReference type="Pfam" id="PF00248"/>
    </source>
</evidence>
<evidence type="ECO:0000313" key="4">
    <source>
        <dbReference type="Proteomes" id="UP000033664"/>
    </source>
</evidence>
<proteinExistence type="predicted"/>
<dbReference type="eggNOG" id="COG0667">
    <property type="taxonomic scope" value="Bacteria"/>
</dbReference>